<evidence type="ECO:0000313" key="1">
    <source>
        <dbReference type="EMBL" id="VFU10509.1"/>
    </source>
</evidence>
<sequence length="49" mass="5539">MARIFLSHSSKNNAAAIALRDWIIADGRQHGMIELNPSRCYNFRPPVIS</sequence>
<accession>A0A4U8Z5H8</accession>
<dbReference type="AlphaFoldDB" id="A0A4U8Z5H8"/>
<organism evidence="1 2">
    <name type="scientific">Methylocella tundrae</name>
    <dbReference type="NCBI Taxonomy" id="227605"/>
    <lineage>
        <taxon>Bacteria</taxon>
        <taxon>Pseudomonadati</taxon>
        <taxon>Pseudomonadota</taxon>
        <taxon>Alphaproteobacteria</taxon>
        <taxon>Hyphomicrobiales</taxon>
        <taxon>Beijerinckiaceae</taxon>
        <taxon>Methylocella</taxon>
    </lineage>
</organism>
<reference evidence="1 2" key="1">
    <citation type="submission" date="2019-03" db="EMBL/GenBank/DDBJ databases">
        <authorList>
            <person name="Kox A.R. M."/>
        </authorList>
    </citation>
    <scope>NUCLEOTIDE SEQUENCE [LARGE SCALE GENOMIC DNA]</scope>
    <source>
        <strain evidence="1">MTUNDRAET4 annotated genome</strain>
    </source>
</reference>
<proteinExistence type="predicted"/>
<protein>
    <recommendedName>
        <fullName evidence="3">TIR domain-containing protein</fullName>
    </recommendedName>
</protein>
<dbReference type="Proteomes" id="UP000294360">
    <property type="component" value="Chromosome"/>
</dbReference>
<dbReference type="EMBL" id="LR536450">
    <property type="protein sequence ID" value="VFU10509.1"/>
    <property type="molecule type" value="Genomic_DNA"/>
</dbReference>
<evidence type="ECO:0008006" key="3">
    <source>
        <dbReference type="Google" id="ProtNLM"/>
    </source>
</evidence>
<evidence type="ECO:0000313" key="2">
    <source>
        <dbReference type="Proteomes" id="UP000294360"/>
    </source>
</evidence>
<name>A0A4U8Z5H8_METTU</name>
<dbReference type="KEGG" id="mtun:MTUNDRAET4_3622"/>
<gene>
    <name evidence="1" type="ORF">MTUNDRAET4_3622</name>
</gene>